<proteinExistence type="predicted"/>
<accession>A0A2M7XFE0</accession>
<dbReference type="AlphaFoldDB" id="A0A2M7XFE0"/>
<protein>
    <recommendedName>
        <fullName evidence="3">DUF4178 domain-containing protein</fullName>
    </recommendedName>
</protein>
<dbReference type="EMBL" id="PFWT01000009">
    <property type="protein sequence ID" value="PJA46610.1"/>
    <property type="molecule type" value="Genomic_DNA"/>
</dbReference>
<evidence type="ECO:0000313" key="1">
    <source>
        <dbReference type="EMBL" id="PJA46610.1"/>
    </source>
</evidence>
<organism evidence="1 2">
    <name type="scientific">Candidatus Uhrbacteria bacterium CG_4_9_14_3_um_filter_41_35</name>
    <dbReference type="NCBI Taxonomy" id="1975034"/>
    <lineage>
        <taxon>Bacteria</taxon>
        <taxon>Candidatus Uhriibacteriota</taxon>
    </lineage>
</organism>
<evidence type="ECO:0000313" key="2">
    <source>
        <dbReference type="Proteomes" id="UP000231263"/>
    </source>
</evidence>
<reference evidence="2" key="1">
    <citation type="submission" date="2017-09" db="EMBL/GenBank/DDBJ databases">
        <title>Depth-based differentiation of microbial function through sediment-hosted aquifers and enrichment of novel symbionts in the deep terrestrial subsurface.</title>
        <authorList>
            <person name="Probst A.J."/>
            <person name="Ladd B."/>
            <person name="Jarett J.K."/>
            <person name="Geller-Mcgrath D.E."/>
            <person name="Sieber C.M.K."/>
            <person name="Emerson J.B."/>
            <person name="Anantharaman K."/>
            <person name="Thomas B.C."/>
            <person name="Malmstrom R."/>
            <person name="Stieglmeier M."/>
            <person name="Klingl A."/>
            <person name="Woyke T."/>
            <person name="Ryan C.M."/>
            <person name="Banfield J.F."/>
        </authorList>
    </citation>
    <scope>NUCLEOTIDE SEQUENCE [LARGE SCALE GENOMIC DNA]</scope>
</reference>
<name>A0A2M7XFE0_9BACT</name>
<comment type="caution">
    <text evidence="1">The sequence shown here is derived from an EMBL/GenBank/DDBJ whole genome shotgun (WGS) entry which is preliminary data.</text>
</comment>
<sequence>MNIEEALEKILNEEPIIVAGTTFETRQIDEVSLETGEKVFWIKDGGDMWLSLDQDAEEIILFTDIEEEIDGESDVAVYGGDDYEFSYETAGKIKDDGEELDKISYREFENNEGTVLRVTEYIVGGEVVASVGHKISEDELQEA</sequence>
<evidence type="ECO:0008006" key="3">
    <source>
        <dbReference type="Google" id="ProtNLM"/>
    </source>
</evidence>
<gene>
    <name evidence="1" type="ORF">CO173_02470</name>
</gene>
<dbReference type="Proteomes" id="UP000231263">
    <property type="component" value="Unassembled WGS sequence"/>
</dbReference>